<dbReference type="Proteomes" id="UP000307808">
    <property type="component" value="Unassembled WGS sequence"/>
</dbReference>
<dbReference type="OrthoDB" id="571298at2"/>
<dbReference type="AlphaFoldDB" id="A0A4V5TL08"/>
<dbReference type="RefSeq" id="WP_137064883.1">
    <property type="nucleotide sequence ID" value="NZ_CP040748.1"/>
</dbReference>
<evidence type="ECO:0000313" key="1">
    <source>
        <dbReference type="EMBL" id="TKI64423.1"/>
    </source>
</evidence>
<protein>
    <submittedName>
        <fullName evidence="1">Uncharacterized protein</fullName>
    </submittedName>
</protein>
<accession>A0A4V5TL08</accession>
<gene>
    <name evidence="1" type="ORF">FC770_04635</name>
</gene>
<name>A0A4V5TL08_9ACTN</name>
<sequence length="320" mass="37096">MFERLRRRLPGVAAAAPETPRAAVPHEFEVLSIAFELDVRLCQLQLTSFDRFFDLDTLAKFTVIVNGGEPVLQELRRHAETLSPRLREKLVLVEPHDLRPGDFNSWRGQQILKLIFARRVETSHYLVLDSKNHLVKPASAADWFDERGRGRTVLTPTSNLMRRLLIASYEVFELDADPMAPVMPTITPYLMQTDLVKAMMREVGQRAGVPFVRAFRRVYPQVGEFFLYYAYLLYRFGSVDDLYYDDVPNCVTLFTTYPETAEVVHRELDRLADPEIQFFGLHRNRLPQLDDLQRERITQVWHDAGLLTAHPAEYYLTPLT</sequence>
<dbReference type="Pfam" id="PF20102">
    <property type="entry name" value="DUF6492"/>
    <property type="match status" value="1"/>
</dbReference>
<reference evidence="1 2" key="1">
    <citation type="submission" date="2019-04" db="EMBL/GenBank/DDBJ databases">
        <authorList>
            <person name="Dong K."/>
        </authorList>
    </citation>
    <scope>NUCLEOTIDE SEQUENCE [LARGE SCALE GENOMIC DNA]</scope>
    <source>
        <strain evidence="2">dk3543</strain>
    </source>
</reference>
<comment type="caution">
    <text evidence="1">The sequence shown here is derived from an EMBL/GenBank/DDBJ whole genome shotgun (WGS) entry which is preliminary data.</text>
</comment>
<organism evidence="1 2">
    <name type="scientific">Nocardioides jishulii</name>
    <dbReference type="NCBI Taxonomy" id="2575440"/>
    <lineage>
        <taxon>Bacteria</taxon>
        <taxon>Bacillati</taxon>
        <taxon>Actinomycetota</taxon>
        <taxon>Actinomycetes</taxon>
        <taxon>Propionibacteriales</taxon>
        <taxon>Nocardioidaceae</taxon>
        <taxon>Nocardioides</taxon>
    </lineage>
</organism>
<evidence type="ECO:0000313" key="2">
    <source>
        <dbReference type="Proteomes" id="UP000307808"/>
    </source>
</evidence>
<keyword evidence="2" id="KW-1185">Reference proteome</keyword>
<proteinExistence type="predicted"/>
<dbReference type="InterPro" id="IPR045499">
    <property type="entry name" value="DUF6492"/>
</dbReference>
<dbReference type="EMBL" id="SZPY01000001">
    <property type="protein sequence ID" value="TKI64423.1"/>
    <property type="molecule type" value="Genomic_DNA"/>
</dbReference>